<dbReference type="InterPro" id="IPR006626">
    <property type="entry name" value="PbH1"/>
</dbReference>
<comment type="caution">
    <text evidence="2">The sequence shown here is derived from an EMBL/GenBank/DDBJ whole genome shotgun (WGS) entry which is preliminary data.</text>
</comment>
<protein>
    <submittedName>
        <fullName evidence="2">Parallel beta helix pectate lyase-like protein</fullName>
    </submittedName>
</protein>
<dbReference type="Pfam" id="PF21231">
    <property type="entry name" value="GH141_M"/>
    <property type="match status" value="1"/>
</dbReference>
<dbReference type="SUPFAM" id="SSF51126">
    <property type="entry name" value="Pectin lyase-like"/>
    <property type="match status" value="1"/>
</dbReference>
<dbReference type="PANTHER" id="PTHR36453">
    <property type="entry name" value="SECRETED PROTEIN-RELATED"/>
    <property type="match status" value="1"/>
</dbReference>
<evidence type="ECO:0000259" key="1">
    <source>
        <dbReference type="Pfam" id="PF21231"/>
    </source>
</evidence>
<dbReference type="InterPro" id="IPR048482">
    <property type="entry name" value="GH141_ins"/>
</dbReference>
<gene>
    <name evidence="2" type="ORF">CLV33_101430</name>
</gene>
<dbReference type="RefSeq" id="WP_105472515.1">
    <property type="nucleotide sequence ID" value="NZ_PVEO01000001.1"/>
</dbReference>
<dbReference type="InterPro" id="IPR011050">
    <property type="entry name" value="Pectin_lyase_fold/virulence"/>
</dbReference>
<name>A0A362X6Z0_9FLAO</name>
<dbReference type="SMART" id="SM00710">
    <property type="entry name" value="PbH1"/>
    <property type="match status" value="7"/>
</dbReference>
<reference evidence="2 3" key="1">
    <citation type="submission" date="2018-02" db="EMBL/GenBank/DDBJ databases">
        <title>Genomic Encyclopedia of Archaeal and Bacterial Type Strains, Phase II (KMG-II): from individual species to whole genera.</title>
        <authorList>
            <person name="Goeker M."/>
        </authorList>
    </citation>
    <scope>NUCLEOTIDE SEQUENCE [LARGE SCALE GENOMIC DNA]</scope>
    <source>
        <strain evidence="2 3">DSM 21165</strain>
    </source>
</reference>
<accession>A0A362X6Z0</accession>
<feature type="domain" description="GH141-like insertion" evidence="1">
    <location>
        <begin position="134"/>
        <end position="275"/>
    </location>
</feature>
<dbReference type="GO" id="GO:0016829">
    <property type="term" value="F:lyase activity"/>
    <property type="evidence" value="ECO:0007669"/>
    <property type="project" value="UniProtKB-KW"/>
</dbReference>
<dbReference type="Proteomes" id="UP000251545">
    <property type="component" value="Unassembled WGS sequence"/>
</dbReference>
<proteinExistence type="predicted"/>
<dbReference type="Gene3D" id="2.160.20.10">
    <property type="entry name" value="Single-stranded right-handed beta-helix, Pectin lyase-like"/>
    <property type="match status" value="2"/>
</dbReference>
<dbReference type="AlphaFoldDB" id="A0A362X6Z0"/>
<organism evidence="2 3">
    <name type="scientific">Jejuia pallidilutea</name>
    <dbReference type="NCBI Taxonomy" id="504487"/>
    <lineage>
        <taxon>Bacteria</taxon>
        <taxon>Pseudomonadati</taxon>
        <taxon>Bacteroidota</taxon>
        <taxon>Flavobacteriia</taxon>
        <taxon>Flavobacteriales</taxon>
        <taxon>Flavobacteriaceae</taxon>
        <taxon>Jejuia</taxon>
    </lineage>
</organism>
<evidence type="ECO:0000313" key="2">
    <source>
        <dbReference type="EMBL" id="PQV51506.1"/>
    </source>
</evidence>
<keyword evidence="2" id="KW-0456">Lyase</keyword>
<dbReference type="EMBL" id="PVEO01000001">
    <property type="protein sequence ID" value="PQV51506.1"/>
    <property type="molecule type" value="Genomic_DNA"/>
</dbReference>
<dbReference type="InterPro" id="IPR012334">
    <property type="entry name" value="Pectin_lyas_fold"/>
</dbReference>
<dbReference type="PANTHER" id="PTHR36453:SF1">
    <property type="entry name" value="RIGHT HANDED BETA HELIX DOMAIN-CONTAINING PROTEIN"/>
    <property type="match status" value="1"/>
</dbReference>
<sequence>MSQIFGKIKSLTIFIYTIGILSVSAQKQITYYISPTGNDTNPGTIELPFETIEKAKNTIAKHNGKNAKNITVFLRGGLYPVKETIVFNNENSGNKNTTITYSAYKNENPILSGGIVLNKWKNTKDGLWQMHIPNINFRQLYVNGKRAVRARTPNIGSYHTNLLWDVKAQEILIDSRLIKPWNNFKNVEMVINMNWAEAFMRLDSYTESNDEAYTWHTPTHARVKVQNPERNLVFKRFYPPKKNELAWYFENAYEFIDEPGEWYYDQATEMLYYHPLANEKIENAKAVIPRLETLILIKGNANVPITNLHFEGITFKHSTWLKPSKSGALNMQACNYSIEPTLGNVQFVERIPAAVKLEYAQFCSFENNIFSQLGASAIDLFDGTKNCLLNYNVFNDISANAIQLARFSDPKTEIHIPYNPKDISAVTEHHMISNNKISDIGKDYTGAVGIACGYGRNITIDHNEIFDLPYSGISVGWGWTSEKNIMENNRITGNLIYNVCQTMSDGGAIYTLSAQPGTIIKNNYIHDVKHADWAGKSHNTGIYLDEGSKGILIENNVIENVADGVPFILKGESVFKNNQGIPNTQVKQEAGILK</sequence>
<evidence type="ECO:0000313" key="3">
    <source>
        <dbReference type="Proteomes" id="UP000251545"/>
    </source>
</evidence>